<protein>
    <recommendedName>
        <fullName evidence="4">Myb/SANT-like domain-containing protein</fullName>
    </recommendedName>
</protein>
<name>A0A9X8ECE0_APHAT</name>
<feature type="compositionally biased region" description="Acidic residues" evidence="1">
    <location>
        <begin position="89"/>
        <end position="102"/>
    </location>
</feature>
<dbReference type="PANTHER" id="PTHR37558:SF1">
    <property type="entry name" value="HTH CENPB-TYPE DOMAIN-CONTAINING PROTEIN"/>
    <property type="match status" value="1"/>
</dbReference>
<feature type="region of interest" description="Disordered" evidence="1">
    <location>
        <begin position="244"/>
        <end position="263"/>
    </location>
</feature>
<evidence type="ECO:0000256" key="1">
    <source>
        <dbReference type="SAM" id="MobiDB-lite"/>
    </source>
</evidence>
<reference evidence="2 3" key="1">
    <citation type="journal article" date="2018" name="J. Invertebr. Pathol.">
        <title>New genotyping method for the causative agent of crayfish plague (Aphanomyces astaci) based on whole genome data.</title>
        <authorList>
            <person name="Minardi D."/>
            <person name="Studholme D.J."/>
            <person name="van der Giezen M."/>
            <person name="Pretto T."/>
            <person name="Oidtmann B."/>
        </authorList>
    </citation>
    <scope>NUCLEOTIDE SEQUENCE [LARGE SCALE GENOMIC DNA]</scope>
    <source>
        <strain evidence="2 3">KB13</strain>
    </source>
</reference>
<proteinExistence type="predicted"/>
<dbReference type="Proteomes" id="UP000275652">
    <property type="component" value="Unassembled WGS sequence"/>
</dbReference>
<comment type="caution">
    <text evidence="2">The sequence shown here is derived from an EMBL/GenBank/DDBJ whole genome shotgun (WGS) entry which is preliminary data.</text>
</comment>
<accession>A0A9X8ECE0</accession>
<dbReference type="PANTHER" id="PTHR37558">
    <property type="entry name" value="HTH CENPB-TYPE DOMAIN-CONTAINING PROTEIN"/>
    <property type="match status" value="1"/>
</dbReference>
<organism evidence="2 3">
    <name type="scientific">Aphanomyces astaci</name>
    <name type="common">Crayfish plague agent</name>
    <dbReference type="NCBI Taxonomy" id="112090"/>
    <lineage>
        <taxon>Eukaryota</taxon>
        <taxon>Sar</taxon>
        <taxon>Stramenopiles</taxon>
        <taxon>Oomycota</taxon>
        <taxon>Saprolegniomycetes</taxon>
        <taxon>Saprolegniales</taxon>
        <taxon>Verrucalvaceae</taxon>
        <taxon>Aphanomyces</taxon>
    </lineage>
</organism>
<evidence type="ECO:0000313" key="2">
    <source>
        <dbReference type="EMBL" id="RLO13145.1"/>
    </source>
</evidence>
<gene>
    <name evidence="2" type="ORF">DYB28_006946</name>
</gene>
<sequence>MPGPSTKCNDAKPMFDPPGTRSLINQADHDIAIQLTKNNAVGVGTLRLLLFVSRKLGGNPNELLQPFLGYRDDDSGDFEDGEQPSGDDYGVDGDDNEQDDDTTPLPTGKFACCHDITLLQQVSLSRPWEGEYGKVMTIWAEVAAELNRMPGFSMVKKPGSLKTRFEYLLAKHEKGESASLRKSGTTEEYSERDQLLTDIKLRVDDFAENEAVRKDAAKRKLEGVDNSGLIMRQLAMAELEMSSEKTEDAEITPIKRPKKSKKPAPTLDIVSLMGIIREGIEDKERREAQRLQYDREQANRHAEQLAAQQRVLVDLVAAIAKKLE</sequence>
<dbReference type="AlphaFoldDB" id="A0A9X8ECE0"/>
<evidence type="ECO:0000313" key="3">
    <source>
        <dbReference type="Proteomes" id="UP000275652"/>
    </source>
</evidence>
<evidence type="ECO:0008006" key="4">
    <source>
        <dbReference type="Google" id="ProtNLM"/>
    </source>
</evidence>
<dbReference type="EMBL" id="QUTI01008742">
    <property type="protein sequence ID" value="RLO13145.1"/>
    <property type="molecule type" value="Genomic_DNA"/>
</dbReference>
<feature type="region of interest" description="Disordered" evidence="1">
    <location>
        <begin position="67"/>
        <end position="106"/>
    </location>
</feature>